<comment type="similarity">
    <text evidence="1">Belongs to the universal stress protein A family.</text>
</comment>
<protein>
    <submittedName>
        <fullName evidence="3">Nucleotide-binding universal stress UspA family protein</fullName>
    </submittedName>
</protein>
<evidence type="ECO:0000256" key="1">
    <source>
        <dbReference type="ARBA" id="ARBA00008791"/>
    </source>
</evidence>
<gene>
    <name evidence="3" type="ORF">EV644_1296</name>
</gene>
<dbReference type="PANTHER" id="PTHR46268">
    <property type="entry name" value="STRESS RESPONSE PROTEIN NHAX"/>
    <property type="match status" value="1"/>
</dbReference>
<comment type="caution">
    <text evidence="3">The sequence shown here is derived from an EMBL/GenBank/DDBJ whole genome shotgun (WGS) entry which is preliminary data.</text>
</comment>
<dbReference type="InterPro" id="IPR006016">
    <property type="entry name" value="UspA"/>
</dbReference>
<dbReference type="RefSeq" id="WP_132195916.1">
    <property type="nucleotide sequence ID" value="NZ_SLWM01000029.1"/>
</dbReference>
<reference evidence="3 4" key="1">
    <citation type="journal article" date="2015" name="Stand. Genomic Sci.">
        <title>Genomic Encyclopedia of Bacterial and Archaeal Type Strains, Phase III: the genomes of soil and plant-associated and newly described type strains.</title>
        <authorList>
            <person name="Whitman W.B."/>
            <person name="Woyke T."/>
            <person name="Klenk H.P."/>
            <person name="Zhou Y."/>
            <person name="Lilburn T.G."/>
            <person name="Beck B.J."/>
            <person name="De Vos P."/>
            <person name="Vandamme P."/>
            <person name="Eisen J.A."/>
            <person name="Garrity G."/>
            <person name="Hugenholtz P."/>
            <person name="Kyrpides N.C."/>
        </authorList>
    </citation>
    <scope>NUCLEOTIDE SEQUENCE [LARGE SCALE GENOMIC DNA]</scope>
    <source>
        <strain evidence="3 4">VKM Ac-2538</strain>
    </source>
</reference>
<dbReference type="Gene3D" id="3.40.50.620">
    <property type="entry name" value="HUPs"/>
    <property type="match status" value="2"/>
</dbReference>
<dbReference type="PANTHER" id="PTHR46268:SF6">
    <property type="entry name" value="UNIVERSAL STRESS PROTEIN UP12"/>
    <property type="match status" value="1"/>
</dbReference>
<dbReference type="Pfam" id="PF00582">
    <property type="entry name" value="Usp"/>
    <property type="match status" value="2"/>
</dbReference>
<dbReference type="EMBL" id="SLWM01000029">
    <property type="protein sequence ID" value="TCO11638.1"/>
    <property type="molecule type" value="Genomic_DNA"/>
</dbReference>
<organism evidence="3 4">
    <name type="scientific">Kribbella orskensis</name>
    <dbReference type="NCBI Taxonomy" id="2512216"/>
    <lineage>
        <taxon>Bacteria</taxon>
        <taxon>Bacillati</taxon>
        <taxon>Actinomycetota</taxon>
        <taxon>Actinomycetes</taxon>
        <taxon>Propionibacteriales</taxon>
        <taxon>Kribbellaceae</taxon>
        <taxon>Kribbella</taxon>
    </lineage>
</organism>
<proteinExistence type="inferred from homology"/>
<dbReference type="InterPro" id="IPR006015">
    <property type="entry name" value="Universal_stress_UspA"/>
</dbReference>
<keyword evidence="4" id="KW-1185">Reference proteome</keyword>
<feature type="domain" description="UspA" evidence="2">
    <location>
        <begin position="149"/>
        <end position="286"/>
    </location>
</feature>
<name>A0ABY2B8D5_9ACTN</name>
<dbReference type="Proteomes" id="UP000295818">
    <property type="component" value="Unassembled WGS sequence"/>
</dbReference>
<sequence>MTQQATIAVGVDGSWADNGAVDWALQESRLSSDPVRVLHVIDNMLPAGPFVDMARADEAAKRLVADARDYLHRNDAEAEHTAVVLSGAPAHTLAGATAGDRMLVVGRHGRGVLGRLLIGSTAEAVAHFGGTALVVVPPKWRPGDQVAPVAVGVDELERCEAAVAFAVGLAAERGVRIRLVHVWDVAKMYTGDTAATAGTVELARRHHNEQLDAIAQQCRDKYPNITFETELRHSHPVAGLTDATQEADAQLLVIGGRSHRRLTAILLGSTARGVLQHAAGPIAIVHQPLADH</sequence>
<dbReference type="PRINTS" id="PR01438">
    <property type="entry name" value="UNVRSLSTRESS"/>
</dbReference>
<evidence type="ECO:0000313" key="3">
    <source>
        <dbReference type="EMBL" id="TCO11638.1"/>
    </source>
</evidence>
<dbReference type="SUPFAM" id="SSF52402">
    <property type="entry name" value="Adenine nucleotide alpha hydrolases-like"/>
    <property type="match status" value="2"/>
</dbReference>
<evidence type="ECO:0000259" key="2">
    <source>
        <dbReference type="Pfam" id="PF00582"/>
    </source>
</evidence>
<feature type="domain" description="UspA" evidence="2">
    <location>
        <begin position="6"/>
        <end position="128"/>
    </location>
</feature>
<accession>A0ABY2B8D5</accession>
<dbReference type="CDD" id="cd00293">
    <property type="entry name" value="USP-like"/>
    <property type="match status" value="1"/>
</dbReference>
<evidence type="ECO:0000313" key="4">
    <source>
        <dbReference type="Proteomes" id="UP000295818"/>
    </source>
</evidence>
<dbReference type="InterPro" id="IPR014729">
    <property type="entry name" value="Rossmann-like_a/b/a_fold"/>
</dbReference>